<dbReference type="Proteomes" id="UP000193144">
    <property type="component" value="Unassembled WGS sequence"/>
</dbReference>
<dbReference type="AlphaFoldDB" id="A0A1Y1Z6Z4"/>
<name>A0A1Y1Z6Z4_9PLEO</name>
<dbReference type="EMBL" id="MCFA01000124">
    <property type="protein sequence ID" value="ORY05575.1"/>
    <property type="molecule type" value="Genomic_DNA"/>
</dbReference>
<keyword evidence="2" id="KW-1185">Reference proteome</keyword>
<gene>
    <name evidence="1" type="ORF">BCR34DRAFT_44441</name>
</gene>
<sequence length="190" mass="21708">MGLTDCRDCPRALSAADIHTDFGSLFGPRFELRQELIWSWLHRNDRRDTVLANSQEKNKLAIRLGYFVSYVSLSIQCVAQATALPTNFDTFLKCSVLKSNLYTAVCSPTFNPLRWFYPLNPDWIPERMWQLHLSDRGAFRRDAVSEHQDNGILNIPLYAMASRKQMGSISLLAAFPRSKLDARRHVGTSN</sequence>
<evidence type="ECO:0000313" key="2">
    <source>
        <dbReference type="Proteomes" id="UP000193144"/>
    </source>
</evidence>
<protein>
    <submittedName>
        <fullName evidence="1">Uncharacterized protein</fullName>
    </submittedName>
</protein>
<comment type="caution">
    <text evidence="1">The sequence shown here is derived from an EMBL/GenBank/DDBJ whole genome shotgun (WGS) entry which is preliminary data.</text>
</comment>
<evidence type="ECO:0000313" key="1">
    <source>
        <dbReference type="EMBL" id="ORY05575.1"/>
    </source>
</evidence>
<accession>A0A1Y1Z6Z4</accession>
<organism evidence="1 2">
    <name type="scientific">Clohesyomyces aquaticus</name>
    <dbReference type="NCBI Taxonomy" id="1231657"/>
    <lineage>
        <taxon>Eukaryota</taxon>
        <taxon>Fungi</taxon>
        <taxon>Dikarya</taxon>
        <taxon>Ascomycota</taxon>
        <taxon>Pezizomycotina</taxon>
        <taxon>Dothideomycetes</taxon>
        <taxon>Pleosporomycetidae</taxon>
        <taxon>Pleosporales</taxon>
        <taxon>Lindgomycetaceae</taxon>
        <taxon>Clohesyomyces</taxon>
    </lineage>
</organism>
<reference evidence="1 2" key="1">
    <citation type="submission" date="2016-07" db="EMBL/GenBank/DDBJ databases">
        <title>Pervasive Adenine N6-methylation of Active Genes in Fungi.</title>
        <authorList>
            <consortium name="DOE Joint Genome Institute"/>
            <person name="Mondo S.J."/>
            <person name="Dannebaum R.O."/>
            <person name="Kuo R.C."/>
            <person name="Labutti K."/>
            <person name="Haridas S."/>
            <person name="Kuo A."/>
            <person name="Salamov A."/>
            <person name="Ahrendt S.R."/>
            <person name="Lipzen A."/>
            <person name="Sullivan W."/>
            <person name="Andreopoulos W.B."/>
            <person name="Clum A."/>
            <person name="Lindquist E."/>
            <person name="Daum C."/>
            <person name="Ramamoorthy G.K."/>
            <person name="Gryganskyi A."/>
            <person name="Culley D."/>
            <person name="Magnuson J.K."/>
            <person name="James T.Y."/>
            <person name="O'Malley M.A."/>
            <person name="Stajich J.E."/>
            <person name="Spatafora J.W."/>
            <person name="Visel A."/>
            <person name="Grigoriev I.V."/>
        </authorList>
    </citation>
    <scope>NUCLEOTIDE SEQUENCE [LARGE SCALE GENOMIC DNA]</scope>
    <source>
        <strain evidence="1 2">CBS 115471</strain>
    </source>
</reference>
<proteinExistence type="predicted"/>